<protein>
    <submittedName>
        <fullName evidence="4">1,2-epoxyphenylacetyl-CoA isomerase</fullName>
        <ecNumber evidence="4">5.3.3.18</ecNumber>
    </submittedName>
</protein>
<dbReference type="SUPFAM" id="SSF52096">
    <property type="entry name" value="ClpP/crotonase"/>
    <property type="match status" value="1"/>
</dbReference>
<comment type="caution">
    <text evidence="4">The sequence shown here is derived from an EMBL/GenBank/DDBJ whole genome shotgun (WGS) entry which is preliminary data.</text>
</comment>
<evidence type="ECO:0000256" key="3">
    <source>
        <dbReference type="ARBA" id="ARBA00023235"/>
    </source>
</evidence>
<keyword evidence="2" id="KW-0576">Peroxisome</keyword>
<keyword evidence="3 4" id="KW-0413">Isomerase</keyword>
<reference evidence="4" key="1">
    <citation type="submission" date="2016-10" db="EMBL/GenBank/DDBJ databases">
        <title>Sequence of Gallionella enrichment culture.</title>
        <authorList>
            <person name="Poehlein A."/>
            <person name="Muehling M."/>
            <person name="Daniel R."/>
        </authorList>
    </citation>
    <scope>NUCLEOTIDE SEQUENCE</scope>
</reference>
<organism evidence="4">
    <name type="scientific">mine drainage metagenome</name>
    <dbReference type="NCBI Taxonomy" id="410659"/>
    <lineage>
        <taxon>unclassified sequences</taxon>
        <taxon>metagenomes</taxon>
        <taxon>ecological metagenomes</taxon>
    </lineage>
</organism>
<dbReference type="InterPro" id="IPR014748">
    <property type="entry name" value="Enoyl-CoA_hydra_C"/>
</dbReference>
<proteinExistence type="predicted"/>
<dbReference type="InterPro" id="IPR001753">
    <property type="entry name" value="Enoyl-CoA_hydra/iso"/>
</dbReference>
<sequence length="253" mass="26431">MSELVQVTVAGGVQVIRMNRPDKKNALTLEMYGAMADALTAGGADAAVGAQVLTGGADFSAGNDLGDFLTLTTLFGTPLERFLQALASARKPLLAAVSGAAVGIGSTMLLHCDLVLAAETARFQFPFINLGLVPEAASTLLLPRLAGHARAAELLMLGDPFGPEQALAAGLINRVVPAEALEAAALALAGRLAAKPRQAMAWTKALLKAAPEEVPARITREAERFVDCLKSAELKEAVAAFREKRAPDFSRCR</sequence>
<dbReference type="EC" id="5.3.3.18" evidence="4"/>
<evidence type="ECO:0000256" key="2">
    <source>
        <dbReference type="ARBA" id="ARBA00023140"/>
    </source>
</evidence>
<dbReference type="Gene3D" id="3.90.226.10">
    <property type="entry name" value="2-enoyl-CoA Hydratase, Chain A, domain 1"/>
    <property type="match status" value="1"/>
</dbReference>
<evidence type="ECO:0000313" key="4">
    <source>
        <dbReference type="EMBL" id="OIR09159.1"/>
    </source>
</evidence>
<dbReference type="EMBL" id="MLJW01000028">
    <property type="protein sequence ID" value="OIR09159.1"/>
    <property type="molecule type" value="Genomic_DNA"/>
</dbReference>
<dbReference type="GO" id="GO:0004165">
    <property type="term" value="F:delta(3)-delta(2)-enoyl-CoA isomerase activity"/>
    <property type="evidence" value="ECO:0007669"/>
    <property type="project" value="UniProtKB-ARBA"/>
</dbReference>
<accession>A0A1J5SL30</accession>
<dbReference type="Pfam" id="PF00378">
    <property type="entry name" value="ECH_1"/>
    <property type="match status" value="1"/>
</dbReference>
<comment type="subcellular location">
    <subcellularLocation>
        <location evidence="1">Peroxisome</location>
    </subcellularLocation>
</comment>
<dbReference type="CDD" id="cd06558">
    <property type="entry name" value="crotonase-like"/>
    <property type="match status" value="1"/>
</dbReference>
<dbReference type="AlphaFoldDB" id="A0A1J5SL30"/>
<name>A0A1J5SL30_9ZZZZ</name>
<dbReference type="PANTHER" id="PTHR43684:SF1">
    <property type="entry name" value="ENOYL-COA DELTA ISOMERASE 2"/>
    <property type="match status" value="1"/>
</dbReference>
<dbReference type="PANTHER" id="PTHR43684">
    <property type="match status" value="1"/>
</dbReference>
<dbReference type="GO" id="GO:0005777">
    <property type="term" value="C:peroxisome"/>
    <property type="evidence" value="ECO:0007669"/>
    <property type="project" value="UniProtKB-SubCell"/>
</dbReference>
<gene>
    <name evidence="4" type="primary">paaG_1</name>
    <name evidence="4" type="ORF">GALL_87660</name>
</gene>
<evidence type="ECO:0000256" key="1">
    <source>
        <dbReference type="ARBA" id="ARBA00004275"/>
    </source>
</evidence>
<dbReference type="Gene3D" id="1.10.12.10">
    <property type="entry name" value="Lyase 2-enoyl-coa Hydratase, Chain A, domain 2"/>
    <property type="match status" value="1"/>
</dbReference>
<dbReference type="InterPro" id="IPR029045">
    <property type="entry name" value="ClpP/crotonase-like_dom_sf"/>
</dbReference>
<dbReference type="InterPro" id="IPR051053">
    <property type="entry name" value="ECH/Chromodomain_protein"/>
</dbReference>